<feature type="domain" description="Myb-like" evidence="7">
    <location>
        <begin position="70"/>
        <end position="120"/>
    </location>
</feature>
<dbReference type="PROSITE" id="PS50090">
    <property type="entry name" value="MYB_LIKE"/>
    <property type="match status" value="2"/>
</dbReference>
<evidence type="ECO:0000256" key="3">
    <source>
        <dbReference type="ARBA" id="ARBA00023015"/>
    </source>
</evidence>
<dbReference type="EMBL" id="CAMGYJ010000008">
    <property type="protein sequence ID" value="CAI0462710.1"/>
    <property type="molecule type" value="Genomic_DNA"/>
</dbReference>
<reference evidence="9" key="1">
    <citation type="submission" date="2022-08" db="EMBL/GenBank/DDBJ databases">
        <authorList>
            <person name="Gutierrez-Valencia J."/>
        </authorList>
    </citation>
    <scope>NUCLEOTIDE SEQUENCE</scope>
</reference>
<comment type="caution">
    <text evidence="9">The sequence shown here is derived from an EMBL/GenBank/DDBJ whole genome shotgun (WGS) entry which is preliminary data.</text>
</comment>
<protein>
    <submittedName>
        <fullName evidence="9">Uncharacterized protein</fullName>
    </submittedName>
</protein>
<dbReference type="AlphaFoldDB" id="A0AAV0NVZ3"/>
<feature type="domain" description="HTH myb-type" evidence="8">
    <location>
        <begin position="17"/>
        <end position="69"/>
    </location>
</feature>
<dbReference type="InterPro" id="IPR051953">
    <property type="entry name" value="Plant_SW-associated_TFs"/>
</dbReference>
<dbReference type="InterPro" id="IPR017930">
    <property type="entry name" value="Myb_dom"/>
</dbReference>
<evidence type="ECO:0000313" key="10">
    <source>
        <dbReference type="Proteomes" id="UP001154282"/>
    </source>
</evidence>
<keyword evidence="3" id="KW-0805">Transcription regulation</keyword>
<proteinExistence type="predicted"/>
<dbReference type="FunFam" id="1.10.10.60:FF:000140">
    <property type="entry name" value="Myb transcription factor"/>
    <property type="match status" value="1"/>
</dbReference>
<gene>
    <name evidence="9" type="ORF">LITE_LOCUS35477</name>
</gene>
<dbReference type="PROSITE" id="PS51294">
    <property type="entry name" value="HTH_MYB"/>
    <property type="match status" value="2"/>
</dbReference>
<evidence type="ECO:0000256" key="4">
    <source>
        <dbReference type="ARBA" id="ARBA00023125"/>
    </source>
</evidence>
<feature type="domain" description="Myb-like" evidence="7">
    <location>
        <begin position="17"/>
        <end position="69"/>
    </location>
</feature>
<dbReference type="Proteomes" id="UP001154282">
    <property type="component" value="Unassembled WGS sequence"/>
</dbReference>
<evidence type="ECO:0000256" key="6">
    <source>
        <dbReference type="ARBA" id="ARBA00023242"/>
    </source>
</evidence>
<evidence type="ECO:0000313" key="9">
    <source>
        <dbReference type="EMBL" id="CAI0462710.1"/>
    </source>
</evidence>
<organism evidence="9 10">
    <name type="scientific">Linum tenue</name>
    <dbReference type="NCBI Taxonomy" id="586396"/>
    <lineage>
        <taxon>Eukaryota</taxon>
        <taxon>Viridiplantae</taxon>
        <taxon>Streptophyta</taxon>
        <taxon>Embryophyta</taxon>
        <taxon>Tracheophyta</taxon>
        <taxon>Spermatophyta</taxon>
        <taxon>Magnoliopsida</taxon>
        <taxon>eudicotyledons</taxon>
        <taxon>Gunneridae</taxon>
        <taxon>Pentapetalae</taxon>
        <taxon>rosids</taxon>
        <taxon>fabids</taxon>
        <taxon>Malpighiales</taxon>
        <taxon>Linaceae</taxon>
        <taxon>Linum</taxon>
    </lineage>
</organism>
<evidence type="ECO:0000259" key="8">
    <source>
        <dbReference type="PROSITE" id="PS51294"/>
    </source>
</evidence>
<dbReference type="InterPro" id="IPR001005">
    <property type="entry name" value="SANT/Myb"/>
</dbReference>
<sequence>STRSRSIITMAHNCCTKEKVRKGLWCPEEDEKLFNFITSHAPASWSSVPKLAGLERCGKSCRLRWMNYLRPDLKKECFSVEEETMIIHLHRMLGNRWAQIARHLPGRTDNEIKNFWNSCVKKKLISRGLDPNTHNLLPAPKTAHFNYSYHLNNNNYNNQYCSTSSSTSSSHESSPLALFSVGVAPPDDINVDHVPFINCNGDTLVINNIASAAAAAAGGSVMEEAQQVGGLLAECSDRLLDFDDSWRLCDFSYLN</sequence>
<keyword evidence="5" id="KW-0804">Transcription</keyword>
<keyword evidence="2" id="KW-0677">Repeat</keyword>
<dbReference type="FunFam" id="1.10.10.60:FF:000158">
    <property type="entry name" value="MYB transcription factor"/>
    <property type="match status" value="1"/>
</dbReference>
<feature type="non-terminal residue" evidence="9">
    <location>
        <position position="1"/>
    </location>
</feature>
<name>A0AAV0NVZ3_9ROSI</name>
<dbReference type="SMART" id="SM00717">
    <property type="entry name" value="SANT"/>
    <property type="match status" value="2"/>
</dbReference>
<evidence type="ECO:0000256" key="5">
    <source>
        <dbReference type="ARBA" id="ARBA00023163"/>
    </source>
</evidence>
<keyword evidence="6" id="KW-0539">Nucleus</keyword>
<dbReference type="GO" id="GO:0003677">
    <property type="term" value="F:DNA binding"/>
    <property type="evidence" value="ECO:0007669"/>
    <property type="project" value="UniProtKB-KW"/>
</dbReference>
<dbReference type="Pfam" id="PF00249">
    <property type="entry name" value="Myb_DNA-binding"/>
    <property type="match status" value="2"/>
</dbReference>
<dbReference type="InterPro" id="IPR009057">
    <property type="entry name" value="Homeodomain-like_sf"/>
</dbReference>
<dbReference type="Gene3D" id="1.10.10.60">
    <property type="entry name" value="Homeodomain-like"/>
    <property type="match status" value="2"/>
</dbReference>
<dbReference type="PANTHER" id="PTHR47997">
    <property type="entry name" value="MYB DOMAIN PROTEIN 55"/>
    <property type="match status" value="1"/>
</dbReference>
<dbReference type="CDD" id="cd00167">
    <property type="entry name" value="SANT"/>
    <property type="match status" value="2"/>
</dbReference>
<dbReference type="PANTHER" id="PTHR47997:SF40">
    <property type="entry name" value="TRANSCRIPTION FACTOR MYB26-LIKE"/>
    <property type="match status" value="1"/>
</dbReference>
<dbReference type="SUPFAM" id="SSF46689">
    <property type="entry name" value="Homeodomain-like"/>
    <property type="match status" value="1"/>
</dbReference>
<dbReference type="GO" id="GO:0005634">
    <property type="term" value="C:nucleus"/>
    <property type="evidence" value="ECO:0007669"/>
    <property type="project" value="UniProtKB-SubCell"/>
</dbReference>
<comment type="subcellular location">
    <subcellularLocation>
        <location evidence="1">Nucleus</location>
    </subcellularLocation>
</comment>
<accession>A0AAV0NVZ3</accession>
<evidence type="ECO:0000256" key="2">
    <source>
        <dbReference type="ARBA" id="ARBA00022737"/>
    </source>
</evidence>
<keyword evidence="10" id="KW-1185">Reference proteome</keyword>
<evidence type="ECO:0000259" key="7">
    <source>
        <dbReference type="PROSITE" id="PS50090"/>
    </source>
</evidence>
<feature type="domain" description="HTH myb-type" evidence="8">
    <location>
        <begin position="70"/>
        <end position="124"/>
    </location>
</feature>
<evidence type="ECO:0000256" key="1">
    <source>
        <dbReference type="ARBA" id="ARBA00004123"/>
    </source>
</evidence>
<keyword evidence="4" id="KW-0238">DNA-binding</keyword>